<protein>
    <submittedName>
        <fullName evidence="4">Glycosyl transferase, group 1</fullName>
    </submittedName>
</protein>
<feature type="domain" description="Glycosyl transferase family 1" evidence="2">
    <location>
        <begin position="183"/>
        <end position="350"/>
    </location>
</feature>
<dbReference type="SUPFAM" id="SSF53756">
    <property type="entry name" value="UDP-Glycosyltransferase/glycogen phosphorylase"/>
    <property type="match status" value="1"/>
</dbReference>
<sequence>MKIWIDCRMYSTNFTWIGRYVYELVTYLAKNDKENEYVLFFNEPHYTNFKLPSPKWKKVLANTRHYTIKEQTIFLFRLLREKLDLMHFTHFNAPILYKKPFVVTIHDLTLSFYPGKKMTRSYHRFGYNLTIKTVVKNAIKVIAVSEHTKKDIVEILNVPEEKISVIYEGINKEEFIRPSQEDIDNQKLKFNIKNDYIYYTWVLREHKNLVRLIKAYSELVEEWLDLDLLITWKEDYTYFEVRDMIIAKKLQWRIHLPWFVTNKELVWFYAWSKAFVFPSLYEWFWLPILEAMATGTPITCSNISSIPEIAWENWAIFFNPMSIESIKQWIKTVLDDKSTREKLIKNWYKRIEDFKWENMGKEIMELYKNIK</sequence>
<dbReference type="Pfam" id="PF13439">
    <property type="entry name" value="Glyco_transf_4"/>
    <property type="match status" value="1"/>
</dbReference>
<dbReference type="PANTHER" id="PTHR46401">
    <property type="entry name" value="GLYCOSYLTRANSFERASE WBBK-RELATED"/>
    <property type="match status" value="1"/>
</dbReference>
<evidence type="ECO:0000313" key="4">
    <source>
        <dbReference type="EMBL" id="EKE27359.1"/>
    </source>
</evidence>
<keyword evidence="1 4" id="KW-0808">Transferase</keyword>
<comment type="caution">
    <text evidence="4">The sequence shown here is derived from an EMBL/GenBank/DDBJ whole genome shotgun (WGS) entry which is preliminary data.</text>
</comment>
<evidence type="ECO:0000259" key="2">
    <source>
        <dbReference type="Pfam" id="PF00534"/>
    </source>
</evidence>
<dbReference type="PANTHER" id="PTHR46401:SF2">
    <property type="entry name" value="GLYCOSYLTRANSFERASE WBBK-RELATED"/>
    <property type="match status" value="1"/>
</dbReference>
<dbReference type="GO" id="GO:0016757">
    <property type="term" value="F:glycosyltransferase activity"/>
    <property type="evidence" value="ECO:0007669"/>
    <property type="project" value="InterPro"/>
</dbReference>
<name>K2GAZ5_9BACT</name>
<dbReference type="AlphaFoldDB" id="K2GAZ5"/>
<dbReference type="CDD" id="cd03809">
    <property type="entry name" value="GT4_MtfB-like"/>
    <property type="match status" value="1"/>
</dbReference>
<evidence type="ECO:0000256" key="1">
    <source>
        <dbReference type="ARBA" id="ARBA00022679"/>
    </source>
</evidence>
<dbReference type="EMBL" id="AMFJ01000495">
    <property type="protein sequence ID" value="EKE27359.1"/>
    <property type="molecule type" value="Genomic_DNA"/>
</dbReference>
<dbReference type="Pfam" id="PF00534">
    <property type="entry name" value="Glycos_transf_1"/>
    <property type="match status" value="1"/>
</dbReference>
<feature type="domain" description="Glycosyltransferase subfamily 4-like N-terminal" evidence="3">
    <location>
        <begin position="18"/>
        <end position="173"/>
    </location>
</feature>
<accession>K2GAZ5</accession>
<evidence type="ECO:0000259" key="3">
    <source>
        <dbReference type="Pfam" id="PF13439"/>
    </source>
</evidence>
<gene>
    <name evidence="4" type="ORF">ACD_3C00221G0003</name>
</gene>
<organism evidence="4">
    <name type="scientific">uncultured bacterium</name>
    <name type="common">gcode 4</name>
    <dbReference type="NCBI Taxonomy" id="1234023"/>
    <lineage>
        <taxon>Bacteria</taxon>
        <taxon>environmental samples</taxon>
    </lineage>
</organism>
<proteinExistence type="predicted"/>
<dbReference type="InterPro" id="IPR028098">
    <property type="entry name" value="Glyco_trans_4-like_N"/>
</dbReference>
<reference evidence="4" key="1">
    <citation type="journal article" date="2012" name="Science">
        <title>Fermentation, hydrogen, and sulfur metabolism in multiple uncultivated bacterial phyla.</title>
        <authorList>
            <person name="Wrighton K.C."/>
            <person name="Thomas B.C."/>
            <person name="Sharon I."/>
            <person name="Miller C.S."/>
            <person name="Castelle C.J."/>
            <person name="VerBerkmoes N.C."/>
            <person name="Wilkins M.J."/>
            <person name="Hettich R.L."/>
            <person name="Lipton M.S."/>
            <person name="Williams K.H."/>
            <person name="Long P.E."/>
            <person name="Banfield J.F."/>
        </authorList>
    </citation>
    <scope>NUCLEOTIDE SEQUENCE [LARGE SCALE GENOMIC DNA]</scope>
</reference>
<dbReference type="GO" id="GO:0009103">
    <property type="term" value="P:lipopolysaccharide biosynthetic process"/>
    <property type="evidence" value="ECO:0007669"/>
    <property type="project" value="TreeGrafter"/>
</dbReference>
<dbReference type="InterPro" id="IPR001296">
    <property type="entry name" value="Glyco_trans_1"/>
</dbReference>
<dbReference type="Gene3D" id="3.40.50.2000">
    <property type="entry name" value="Glycogen Phosphorylase B"/>
    <property type="match status" value="2"/>
</dbReference>